<dbReference type="GO" id="GO:0006281">
    <property type="term" value="P:DNA repair"/>
    <property type="evidence" value="ECO:0007669"/>
    <property type="project" value="UniProtKB-KW"/>
</dbReference>
<evidence type="ECO:0000256" key="4">
    <source>
        <dbReference type="ARBA" id="ARBA00023204"/>
    </source>
</evidence>
<protein>
    <submittedName>
        <fullName evidence="7">Uncharacterized protein</fullName>
    </submittedName>
</protein>
<dbReference type="PANTHER" id="PTHR10870:SF0">
    <property type="entry name" value="CELL CYCLE CHECKPOINT PROTEIN RAD1"/>
    <property type="match status" value="1"/>
</dbReference>
<comment type="subcellular location">
    <subcellularLocation>
        <location evidence="1">Nucleus</location>
    </subcellularLocation>
</comment>
<dbReference type="Gene3D" id="3.70.10.10">
    <property type="match status" value="1"/>
</dbReference>
<evidence type="ECO:0000313" key="7">
    <source>
        <dbReference type="EMBL" id="PWN92222.1"/>
    </source>
</evidence>
<keyword evidence="8" id="KW-1185">Reference proteome</keyword>
<feature type="region of interest" description="Disordered" evidence="6">
    <location>
        <begin position="27"/>
        <end position="48"/>
    </location>
</feature>
<dbReference type="InterPro" id="IPR003021">
    <property type="entry name" value="Rad1_Rec1_Rad17"/>
</dbReference>
<accession>A0A316YSX6</accession>
<proteinExistence type="inferred from homology"/>
<dbReference type="OrthoDB" id="337581at2759"/>
<evidence type="ECO:0000256" key="2">
    <source>
        <dbReference type="ARBA" id="ARBA00010991"/>
    </source>
</evidence>
<keyword evidence="4" id="KW-0234">DNA repair</keyword>
<feature type="compositionally biased region" description="Polar residues" evidence="6">
    <location>
        <begin position="122"/>
        <end position="133"/>
    </location>
</feature>
<sequence>MDHNNMQAKAFINANLFDAYDVNEELLDGPGALDDDDSEEEEDESPAQIRTKVVVLSLRDLLICLDMYGGGTSSMSSTSFSRNGVPPRQPYDRDDDDPFLDDGASNRRGGYGGYQSEGRSRSALSNGAGSSPKTAVKIVYDGQGSPFMIQLDEGKRVTTCKLVTNEPQEGDEVGFSDEDKIVRVVLESKEFAEAIRSIDPSSRSIEVGFFPRFPIAVKRPHAKRRGIQTTTTARDGNGHLPSEDDTVVESSGVAMARSSAVQLGDPDCDIVRMMRLTAEGDAGSAEVQLPFDAAKPLSEQLFTTFEADIDTKANYHFKYFAHAYTALSTASKTSIRLQPNGVMSIQCIFPPSTDERVPVEEELTRNGFVDMLIAPLASDEDGLE</sequence>
<reference evidence="7 8" key="1">
    <citation type="journal article" date="2018" name="Mol. Biol. Evol.">
        <title>Broad Genomic Sampling Reveals a Smut Pathogenic Ancestry of the Fungal Clade Ustilaginomycotina.</title>
        <authorList>
            <person name="Kijpornyongpan T."/>
            <person name="Mondo S.J."/>
            <person name="Barry K."/>
            <person name="Sandor L."/>
            <person name="Lee J."/>
            <person name="Lipzen A."/>
            <person name="Pangilinan J."/>
            <person name="LaButti K."/>
            <person name="Hainaut M."/>
            <person name="Henrissat B."/>
            <person name="Grigoriev I.V."/>
            <person name="Spatafora J.W."/>
            <person name="Aime M.C."/>
        </authorList>
    </citation>
    <scope>NUCLEOTIDE SEQUENCE [LARGE SCALE GENOMIC DNA]</scope>
    <source>
        <strain evidence="7 8">MCA 4198</strain>
    </source>
</reference>
<dbReference type="Proteomes" id="UP000245768">
    <property type="component" value="Unassembled WGS sequence"/>
</dbReference>
<feature type="compositionally biased region" description="Acidic residues" evidence="6">
    <location>
        <begin position="27"/>
        <end position="45"/>
    </location>
</feature>
<evidence type="ECO:0000256" key="1">
    <source>
        <dbReference type="ARBA" id="ARBA00004123"/>
    </source>
</evidence>
<dbReference type="GO" id="GO:0000077">
    <property type="term" value="P:DNA damage checkpoint signaling"/>
    <property type="evidence" value="ECO:0007669"/>
    <property type="project" value="InterPro"/>
</dbReference>
<dbReference type="RefSeq" id="XP_025379420.1">
    <property type="nucleotide sequence ID" value="XM_025525749.1"/>
</dbReference>
<evidence type="ECO:0000256" key="6">
    <source>
        <dbReference type="SAM" id="MobiDB-lite"/>
    </source>
</evidence>
<evidence type="ECO:0000256" key="3">
    <source>
        <dbReference type="ARBA" id="ARBA00022763"/>
    </source>
</evidence>
<dbReference type="PANTHER" id="PTHR10870">
    <property type="entry name" value="CELL CYCLE CHECKPOINT PROTEIN RAD1"/>
    <property type="match status" value="1"/>
</dbReference>
<dbReference type="EMBL" id="KZ819635">
    <property type="protein sequence ID" value="PWN92222.1"/>
    <property type="molecule type" value="Genomic_DNA"/>
</dbReference>
<feature type="region of interest" description="Disordered" evidence="6">
    <location>
        <begin position="73"/>
        <end position="133"/>
    </location>
</feature>
<name>A0A316YSX6_9BASI</name>
<keyword evidence="3" id="KW-0227">DNA damage</keyword>
<dbReference type="AlphaFoldDB" id="A0A316YSX6"/>
<evidence type="ECO:0000313" key="8">
    <source>
        <dbReference type="Proteomes" id="UP000245768"/>
    </source>
</evidence>
<dbReference type="GO" id="GO:0030896">
    <property type="term" value="C:checkpoint clamp complex"/>
    <property type="evidence" value="ECO:0007669"/>
    <property type="project" value="TreeGrafter"/>
</dbReference>
<comment type="similarity">
    <text evidence="2">Belongs to the rad1 family.</text>
</comment>
<dbReference type="PRINTS" id="PR01245">
    <property type="entry name" value="RAD1REC1"/>
</dbReference>
<dbReference type="STRING" id="215250.A0A316YSX6"/>
<gene>
    <name evidence="7" type="ORF">FA10DRAFT_87181</name>
</gene>
<dbReference type="InParanoid" id="A0A316YSX6"/>
<organism evidence="7 8">
    <name type="scientific">Acaromyces ingoldii</name>
    <dbReference type="NCBI Taxonomy" id="215250"/>
    <lineage>
        <taxon>Eukaryota</taxon>
        <taxon>Fungi</taxon>
        <taxon>Dikarya</taxon>
        <taxon>Basidiomycota</taxon>
        <taxon>Ustilaginomycotina</taxon>
        <taxon>Exobasidiomycetes</taxon>
        <taxon>Exobasidiales</taxon>
        <taxon>Cryptobasidiaceae</taxon>
        <taxon>Acaromyces</taxon>
    </lineage>
</organism>
<keyword evidence="5" id="KW-0539">Nucleus</keyword>
<evidence type="ECO:0000256" key="5">
    <source>
        <dbReference type="ARBA" id="ARBA00023242"/>
    </source>
</evidence>
<dbReference type="Pfam" id="PF02144">
    <property type="entry name" value="Rad1"/>
    <property type="match status" value="2"/>
</dbReference>
<dbReference type="GeneID" id="37047665"/>